<evidence type="ECO:0000313" key="4">
    <source>
        <dbReference type="EMBL" id="KUG22683.1"/>
    </source>
</evidence>
<dbReference type="NCBIfam" id="NF037995">
    <property type="entry name" value="TRAP_S1"/>
    <property type="match status" value="1"/>
</dbReference>
<protein>
    <submittedName>
        <fullName evidence="4">Trap-type c4-dicarboxylate transport system, periplasmic component</fullName>
    </submittedName>
</protein>
<proteinExistence type="inferred from homology"/>
<dbReference type="InterPro" id="IPR038404">
    <property type="entry name" value="TRAP_DctP_sf"/>
</dbReference>
<dbReference type="EMBL" id="LNQE01000944">
    <property type="protein sequence ID" value="KUG22683.1"/>
    <property type="molecule type" value="Genomic_DNA"/>
</dbReference>
<reference evidence="4" key="1">
    <citation type="journal article" date="2015" name="Proc. Natl. Acad. Sci. U.S.A.">
        <title>Networks of energetic and metabolic interactions define dynamics in microbial communities.</title>
        <authorList>
            <person name="Embree M."/>
            <person name="Liu J.K."/>
            <person name="Al-Bassam M.M."/>
            <person name="Zengler K."/>
        </authorList>
    </citation>
    <scope>NUCLEOTIDE SEQUENCE</scope>
</reference>
<evidence type="ECO:0000256" key="2">
    <source>
        <dbReference type="ARBA" id="ARBA00022448"/>
    </source>
</evidence>
<name>A0A0W8FP93_9ZZZZ</name>
<dbReference type="Gene3D" id="3.40.190.170">
    <property type="entry name" value="Bacterial extracellular solute-binding protein, family 7"/>
    <property type="match status" value="1"/>
</dbReference>
<dbReference type="InterPro" id="IPR018389">
    <property type="entry name" value="DctP_fam"/>
</dbReference>
<comment type="similarity">
    <text evidence="1">Belongs to the bacterial solute-binding protein 7 family.</text>
</comment>
<comment type="caution">
    <text evidence="4">The sequence shown here is derived from an EMBL/GenBank/DDBJ whole genome shotgun (WGS) entry which is preliminary data.</text>
</comment>
<dbReference type="PANTHER" id="PTHR33376">
    <property type="match status" value="1"/>
</dbReference>
<evidence type="ECO:0000256" key="3">
    <source>
        <dbReference type="ARBA" id="ARBA00022729"/>
    </source>
</evidence>
<dbReference type="Pfam" id="PF03480">
    <property type="entry name" value="DctP"/>
    <property type="match status" value="1"/>
</dbReference>
<organism evidence="4">
    <name type="scientific">hydrocarbon metagenome</name>
    <dbReference type="NCBI Taxonomy" id="938273"/>
    <lineage>
        <taxon>unclassified sequences</taxon>
        <taxon>metagenomes</taxon>
        <taxon>ecological metagenomes</taxon>
    </lineage>
</organism>
<dbReference type="AlphaFoldDB" id="A0A0W8FP93"/>
<accession>A0A0W8FP93</accession>
<dbReference type="GO" id="GO:0055085">
    <property type="term" value="P:transmembrane transport"/>
    <property type="evidence" value="ECO:0007669"/>
    <property type="project" value="InterPro"/>
</dbReference>
<dbReference type="PANTHER" id="PTHR33376:SF7">
    <property type="entry name" value="C4-DICARBOXYLATE-BINDING PROTEIN DCTB"/>
    <property type="match status" value="1"/>
</dbReference>
<keyword evidence="3" id="KW-0732">Signal</keyword>
<dbReference type="CDD" id="cd13670">
    <property type="entry name" value="PBP2_TRAP_Tp0957_like"/>
    <property type="match status" value="1"/>
</dbReference>
<gene>
    <name evidence="4" type="ORF">ASZ90_007518</name>
</gene>
<sequence>MRRNKILLLCVGIVVFFSSMAWGENIKQTKDDKTIYVCKMGTIAPEHLGWASLIKDMINPGIDKATNGRVVLDWYYGGKMGDDPDILAKMRNGQLQGGGFSGHGMVILCPEMTLFALPFLFNNYDEVEYVYTKMRPRINDWFKKRGYHLVILAEQGFDQIYSTKHEIRTMDDIKKSRFQTWYGPMEEKTLKALGASPVPIRPIEVTAAVRTGICDALISPAIWAVGTQLYTAMRYLNPLPIRYSPAGGVLSLQAWNQLPKEDQVAIDDYVKSIEKEFRQKIREINEKGIAAMYQHGMKEVKMTPAEIDVLKNKVRFVWDDFAKKGYYTKDDLNYVRKLLAEFRSKK</sequence>
<keyword evidence="2" id="KW-0813">Transport</keyword>
<evidence type="ECO:0000256" key="1">
    <source>
        <dbReference type="ARBA" id="ARBA00009023"/>
    </source>
</evidence>